<sequence>MSVLALPLALTPRPWLSLYSSDRLFPSLPPKPVPPADPGGGSTSAAAAAAAVVRGPTSSAAAAPDKGVPSPPPPPPPDLPSDLLHAVFSLLPAPALAAAARVCRSWHVAAYDPSLWRALCGATWPRSPLGRTCAWGSWRRMLRLRPQILTGGAYVLRQVCVRNVVGGAIAPVGAMPGGGGGGGSGGGDAALAAAAAVAAPDRVRLVIWYRFFVFEPAGRVTTLTTANVKGVMRRLERGNLPAIRDGGGGGSGGGSGGGGGGFGGGGVGGGEVCVGRWTLDEDAREVTLRVAGTGSRRFPVAAGATRVVAFVAAVSGFGACGWNRLELRRHFAVTGGAGGAGGLGGVDGAPDAEEEQSDFDLTNLSTRFRFVGWGGDARLAEVYPPVRGRRVTEEVEGEEVVAGG</sequence>
<comment type="caution">
    <text evidence="1">The sequence shown here is derived from an EMBL/GenBank/DDBJ whole genome shotgun (WGS) entry which is preliminary data.</text>
</comment>
<keyword evidence="2" id="KW-1185">Reference proteome</keyword>
<dbReference type="EMBL" id="CM020618">
    <property type="protein sequence ID" value="KAK1859777.1"/>
    <property type="molecule type" value="Genomic_DNA"/>
</dbReference>
<organism evidence="1 2">
    <name type="scientific">Pyropia yezoensis</name>
    <name type="common">Susabi-nori</name>
    <name type="synonym">Porphyra yezoensis</name>
    <dbReference type="NCBI Taxonomy" id="2788"/>
    <lineage>
        <taxon>Eukaryota</taxon>
        <taxon>Rhodophyta</taxon>
        <taxon>Bangiophyceae</taxon>
        <taxon>Bangiales</taxon>
        <taxon>Bangiaceae</taxon>
        <taxon>Pyropia</taxon>
    </lineage>
</organism>
<evidence type="ECO:0000313" key="1">
    <source>
        <dbReference type="EMBL" id="KAK1859777.1"/>
    </source>
</evidence>
<reference evidence="1" key="1">
    <citation type="submission" date="2019-11" db="EMBL/GenBank/DDBJ databases">
        <title>Nori genome reveals adaptations in red seaweeds to the harsh intertidal environment.</title>
        <authorList>
            <person name="Wang D."/>
            <person name="Mao Y."/>
        </authorList>
    </citation>
    <scope>NUCLEOTIDE SEQUENCE</scope>
    <source>
        <tissue evidence="1">Gametophyte</tissue>
    </source>
</reference>
<evidence type="ECO:0000313" key="2">
    <source>
        <dbReference type="Proteomes" id="UP000798662"/>
    </source>
</evidence>
<gene>
    <name evidence="1" type="ORF">I4F81_002371</name>
</gene>
<name>A0ACC3BPM8_PYRYE</name>
<proteinExistence type="predicted"/>
<dbReference type="Proteomes" id="UP000798662">
    <property type="component" value="Chromosome 1"/>
</dbReference>
<protein>
    <submittedName>
        <fullName evidence="1">Uncharacterized protein</fullName>
    </submittedName>
</protein>
<accession>A0ACC3BPM8</accession>